<dbReference type="AlphaFoldDB" id="A0A437S528"/>
<feature type="domain" description="Molybdopterin cofactor biosynthesis C (MoaC)" evidence="7">
    <location>
        <begin position="15"/>
        <end position="150"/>
    </location>
</feature>
<dbReference type="PANTHER" id="PTHR22960">
    <property type="entry name" value="MOLYBDOPTERIN COFACTOR SYNTHESIS PROTEIN A"/>
    <property type="match status" value="1"/>
</dbReference>
<dbReference type="EC" id="4.6.1.17" evidence="3 6"/>
<dbReference type="RefSeq" id="WP_127725125.1">
    <property type="nucleotide sequence ID" value="NZ_RLIH01000015.1"/>
</dbReference>
<evidence type="ECO:0000256" key="5">
    <source>
        <dbReference type="ARBA" id="ARBA00023239"/>
    </source>
</evidence>
<dbReference type="CDD" id="cd01420">
    <property type="entry name" value="MoaC_PE"/>
    <property type="match status" value="1"/>
</dbReference>
<evidence type="ECO:0000256" key="1">
    <source>
        <dbReference type="ARBA" id="ARBA00001637"/>
    </source>
</evidence>
<dbReference type="UniPathway" id="UPA00344"/>
<keyword evidence="4 6" id="KW-0501">Molybdenum cofactor biosynthesis</keyword>
<dbReference type="NCBIfam" id="NF006870">
    <property type="entry name" value="PRK09364.1"/>
    <property type="match status" value="1"/>
</dbReference>
<evidence type="ECO:0000313" key="8">
    <source>
        <dbReference type="EMBL" id="RVU54125.1"/>
    </source>
</evidence>
<dbReference type="Gene3D" id="3.30.70.640">
    <property type="entry name" value="Molybdopterin cofactor biosynthesis C (MoaC) domain"/>
    <property type="match status" value="1"/>
</dbReference>
<gene>
    <name evidence="6 8" type="primary">moaC</name>
    <name evidence="8" type="ORF">EF514_09070</name>
</gene>
<keyword evidence="5 6" id="KW-0456">Lyase</keyword>
<evidence type="ECO:0000259" key="7">
    <source>
        <dbReference type="Pfam" id="PF01967"/>
    </source>
</evidence>
<reference evidence="8 9" key="1">
    <citation type="submission" date="2018-11" db="EMBL/GenBank/DDBJ databases">
        <title>Genome sequencing and assembly of Anaerosphaera sp. nov., GS7-6-2.</title>
        <authorList>
            <person name="Rettenmaier R."/>
            <person name="Liebl W."/>
            <person name="Zverlov V."/>
        </authorList>
    </citation>
    <scope>NUCLEOTIDE SEQUENCE [LARGE SCALE GENOMIC DNA]</scope>
    <source>
        <strain evidence="8 9">GS7-6-2</strain>
    </source>
</reference>
<comment type="caution">
    <text evidence="8">The sequence shown here is derived from an EMBL/GenBank/DDBJ whole genome shotgun (WGS) entry which is preliminary data.</text>
</comment>
<evidence type="ECO:0000256" key="2">
    <source>
        <dbReference type="ARBA" id="ARBA00005046"/>
    </source>
</evidence>
<comment type="subunit">
    <text evidence="6">Homohexamer; trimer of dimers.</text>
</comment>
<comment type="function">
    <text evidence="6">Catalyzes the conversion of (8S)-3',8-cyclo-7,8-dihydroguanosine 5'-triphosphate to cyclic pyranopterin monophosphate (cPMP).</text>
</comment>
<dbReference type="GO" id="GO:0006777">
    <property type="term" value="P:Mo-molybdopterin cofactor biosynthetic process"/>
    <property type="evidence" value="ECO:0007669"/>
    <property type="project" value="UniProtKB-UniRule"/>
</dbReference>
<feature type="active site" evidence="6">
    <location>
        <position position="128"/>
    </location>
</feature>
<dbReference type="NCBIfam" id="TIGR00581">
    <property type="entry name" value="moaC"/>
    <property type="match status" value="1"/>
</dbReference>
<comment type="pathway">
    <text evidence="2 6">Cofactor biosynthesis; molybdopterin biosynthesis.</text>
</comment>
<proteinExistence type="inferred from homology"/>
<evidence type="ECO:0000256" key="6">
    <source>
        <dbReference type="HAMAP-Rule" id="MF_01224"/>
    </source>
</evidence>
<sequence>MNELTHFDSDGNAIMVNVSQKEVTERRAVASGKIYLSKEAFDKVLNKEIKKGDVLTVAQVAGIMGAKKTADLIPMAHPIALESLNTRFNLNEEEGYIEAVCQGSINSKTGIEMEVLTGVSICLLTIYDMVKAIDKSMVMGDIKLLEKTGGKSGEYKAK</sequence>
<evidence type="ECO:0000256" key="3">
    <source>
        <dbReference type="ARBA" id="ARBA00012575"/>
    </source>
</evidence>
<dbReference type="HAMAP" id="MF_01224_B">
    <property type="entry name" value="MoaC_B"/>
    <property type="match status" value="1"/>
</dbReference>
<dbReference type="SUPFAM" id="SSF55040">
    <property type="entry name" value="Molybdenum cofactor biosynthesis protein C, MoaC"/>
    <property type="match status" value="1"/>
</dbReference>
<dbReference type="InterPro" id="IPR023045">
    <property type="entry name" value="MoaC"/>
</dbReference>
<dbReference type="Pfam" id="PF01967">
    <property type="entry name" value="MoaC"/>
    <property type="match status" value="1"/>
</dbReference>
<dbReference type="EMBL" id="RLIH01000015">
    <property type="protein sequence ID" value="RVU54125.1"/>
    <property type="molecule type" value="Genomic_DNA"/>
</dbReference>
<dbReference type="InterPro" id="IPR050105">
    <property type="entry name" value="MoCo_biosynth_MoaA/MoaC"/>
</dbReference>
<comment type="similarity">
    <text evidence="6">Belongs to the MoaC family.</text>
</comment>
<feature type="binding site" evidence="6">
    <location>
        <begin position="75"/>
        <end position="77"/>
    </location>
    <ligand>
        <name>substrate</name>
    </ligand>
</feature>
<dbReference type="InterPro" id="IPR002820">
    <property type="entry name" value="Mopterin_CF_biosynth-C_dom"/>
</dbReference>
<organism evidence="8 9">
    <name type="scientific">Anaerosphaera multitolerans</name>
    <dbReference type="NCBI Taxonomy" id="2487351"/>
    <lineage>
        <taxon>Bacteria</taxon>
        <taxon>Bacillati</taxon>
        <taxon>Bacillota</taxon>
        <taxon>Tissierellia</taxon>
        <taxon>Tissierellales</taxon>
        <taxon>Peptoniphilaceae</taxon>
        <taxon>Anaerosphaera</taxon>
    </lineage>
</organism>
<protein>
    <recommendedName>
        <fullName evidence="3 6">Cyclic pyranopterin monophosphate synthase</fullName>
        <ecNumber evidence="3 6">4.6.1.17</ecNumber>
    </recommendedName>
    <alternativeName>
        <fullName evidence="6">Molybdenum cofactor biosynthesis protein C</fullName>
    </alternativeName>
</protein>
<evidence type="ECO:0000256" key="4">
    <source>
        <dbReference type="ARBA" id="ARBA00023150"/>
    </source>
</evidence>
<keyword evidence="9" id="KW-1185">Reference proteome</keyword>
<dbReference type="GO" id="GO:0061799">
    <property type="term" value="F:cyclic pyranopterin monophosphate synthase activity"/>
    <property type="evidence" value="ECO:0007669"/>
    <property type="project" value="UniProtKB-UniRule"/>
</dbReference>
<dbReference type="OrthoDB" id="9794429at2"/>
<feature type="binding site" evidence="6">
    <location>
        <begin position="113"/>
        <end position="114"/>
    </location>
    <ligand>
        <name>substrate</name>
    </ligand>
</feature>
<dbReference type="InterPro" id="IPR047594">
    <property type="entry name" value="MoaC_bact/euk"/>
</dbReference>
<name>A0A437S528_9FIRM</name>
<evidence type="ECO:0000313" key="9">
    <source>
        <dbReference type="Proteomes" id="UP000288812"/>
    </source>
</evidence>
<accession>A0A437S528</accession>
<dbReference type="InterPro" id="IPR036522">
    <property type="entry name" value="MoaC_sf"/>
</dbReference>
<comment type="catalytic activity">
    <reaction evidence="1 6">
        <text>(8S)-3',8-cyclo-7,8-dihydroguanosine 5'-triphosphate = cyclic pyranopterin phosphate + diphosphate</text>
        <dbReference type="Rhea" id="RHEA:49580"/>
        <dbReference type="ChEBI" id="CHEBI:33019"/>
        <dbReference type="ChEBI" id="CHEBI:59648"/>
        <dbReference type="ChEBI" id="CHEBI:131766"/>
        <dbReference type="EC" id="4.6.1.17"/>
    </reaction>
</comment>
<dbReference type="Proteomes" id="UP000288812">
    <property type="component" value="Unassembled WGS sequence"/>
</dbReference>